<sequence length="243" mass="28526">MRSLRTPDAVWLWGSVNVSRPLTDYCYDEGDAFTLKCTAGYSKNDGRKHTEQHYMWWMFVDSDGDLQEVAGIPKGYRPWSRRTPTSAVDTLRLTKYHDNGQLRCYHGSYNNTYQKQIVDGSLAVRFRMRRDGVCPDAEYMSLSGAIDYSYEPATSGALTYNYNDDEWLNMTCSLSYPRKMSFYYECRYMWWEFKGSIYRDTKRKQVVKVLHIPRFGFYHLRNRKGDELVVGFSILIVRLGNDV</sequence>
<organism evidence="1 2">
    <name type="scientific">Eumeta variegata</name>
    <name type="common">Bagworm moth</name>
    <name type="synonym">Eumeta japonica</name>
    <dbReference type="NCBI Taxonomy" id="151549"/>
    <lineage>
        <taxon>Eukaryota</taxon>
        <taxon>Metazoa</taxon>
        <taxon>Ecdysozoa</taxon>
        <taxon>Arthropoda</taxon>
        <taxon>Hexapoda</taxon>
        <taxon>Insecta</taxon>
        <taxon>Pterygota</taxon>
        <taxon>Neoptera</taxon>
        <taxon>Endopterygota</taxon>
        <taxon>Lepidoptera</taxon>
        <taxon>Glossata</taxon>
        <taxon>Ditrysia</taxon>
        <taxon>Tineoidea</taxon>
        <taxon>Psychidae</taxon>
        <taxon>Oiketicinae</taxon>
        <taxon>Eumeta</taxon>
    </lineage>
</organism>
<evidence type="ECO:0000313" key="1">
    <source>
        <dbReference type="EMBL" id="GBP86271.1"/>
    </source>
</evidence>
<dbReference type="EMBL" id="BGZK01001783">
    <property type="protein sequence ID" value="GBP86271.1"/>
    <property type="molecule type" value="Genomic_DNA"/>
</dbReference>
<gene>
    <name evidence="1" type="ORF">EVAR_56826_1</name>
</gene>
<comment type="caution">
    <text evidence="1">The sequence shown here is derived from an EMBL/GenBank/DDBJ whole genome shotgun (WGS) entry which is preliminary data.</text>
</comment>
<name>A0A4C1ZBW8_EUMVA</name>
<reference evidence="1 2" key="1">
    <citation type="journal article" date="2019" name="Commun. Biol.">
        <title>The bagworm genome reveals a unique fibroin gene that provides high tensile strength.</title>
        <authorList>
            <person name="Kono N."/>
            <person name="Nakamura H."/>
            <person name="Ohtoshi R."/>
            <person name="Tomita M."/>
            <person name="Numata K."/>
            <person name="Arakawa K."/>
        </authorList>
    </citation>
    <scope>NUCLEOTIDE SEQUENCE [LARGE SCALE GENOMIC DNA]</scope>
</reference>
<evidence type="ECO:0000313" key="2">
    <source>
        <dbReference type="Proteomes" id="UP000299102"/>
    </source>
</evidence>
<proteinExistence type="predicted"/>
<dbReference type="Proteomes" id="UP000299102">
    <property type="component" value="Unassembled WGS sequence"/>
</dbReference>
<accession>A0A4C1ZBW8</accession>
<dbReference type="AlphaFoldDB" id="A0A4C1ZBW8"/>
<protein>
    <submittedName>
        <fullName evidence="1">Uncharacterized protein</fullName>
    </submittedName>
</protein>
<keyword evidence="2" id="KW-1185">Reference proteome</keyword>